<dbReference type="PRINTS" id="PR00368">
    <property type="entry name" value="FADPNR"/>
</dbReference>
<dbReference type="Pfam" id="PF07992">
    <property type="entry name" value="Pyr_redox_2"/>
    <property type="match status" value="1"/>
</dbReference>
<dbReference type="Gene3D" id="3.50.50.60">
    <property type="entry name" value="FAD/NAD(P)-binding domain"/>
    <property type="match status" value="2"/>
</dbReference>
<keyword evidence="10" id="KW-1185">Reference proteome</keyword>
<dbReference type="InterPro" id="IPR036188">
    <property type="entry name" value="FAD/NAD-bd_sf"/>
</dbReference>
<dbReference type="InterPro" id="IPR016156">
    <property type="entry name" value="FAD/NAD-linked_Rdtase_dimer_sf"/>
</dbReference>
<dbReference type="PANTHER" id="PTHR43429">
    <property type="entry name" value="PYRIDINE NUCLEOTIDE-DISULFIDE OXIDOREDUCTASE DOMAIN-CONTAINING"/>
    <property type="match status" value="1"/>
</dbReference>
<keyword evidence="4" id="KW-0274">FAD</keyword>
<gene>
    <name evidence="9" type="primary">cdr</name>
    <name evidence="9" type="ORF">GOSPT_082_00150</name>
</gene>
<protein>
    <submittedName>
        <fullName evidence="9">Coenzyme A-disulfide reductase</fullName>
    </submittedName>
</protein>
<comment type="caution">
    <text evidence="9">The sequence shown here is derived from an EMBL/GenBank/DDBJ whole genome shotgun (WGS) entry which is preliminary data.</text>
</comment>
<dbReference type="SUPFAM" id="SSF55424">
    <property type="entry name" value="FAD/NAD-linked reductases, dimerisation (C-terminal) domain"/>
    <property type="match status" value="1"/>
</dbReference>
<dbReference type="AlphaFoldDB" id="H5U2C0"/>
<dbReference type="InterPro" id="IPR050260">
    <property type="entry name" value="FAD-bd_OxRdtase"/>
</dbReference>
<dbReference type="Pfam" id="PF02852">
    <property type="entry name" value="Pyr_redox_dim"/>
    <property type="match status" value="1"/>
</dbReference>
<dbReference type="InterPro" id="IPR023753">
    <property type="entry name" value="FAD/NAD-binding_dom"/>
</dbReference>
<feature type="domain" description="Pyridine nucleotide-disulphide oxidoreductase dimerisation" evidence="7">
    <location>
        <begin position="338"/>
        <end position="443"/>
    </location>
</feature>
<comment type="cofactor">
    <cofactor evidence="1">
        <name>FAD</name>
        <dbReference type="ChEBI" id="CHEBI:57692"/>
    </cofactor>
</comment>
<reference evidence="9 10" key="1">
    <citation type="submission" date="2012-02" db="EMBL/GenBank/DDBJ databases">
        <title>Whole genome shotgun sequence of Gordonia sputi NBRC 100414.</title>
        <authorList>
            <person name="Yoshida I."/>
            <person name="Hosoyama A."/>
            <person name="Tsuchikane K."/>
            <person name="Katsumata H."/>
            <person name="Yamazaki S."/>
            <person name="Fujita N."/>
        </authorList>
    </citation>
    <scope>NUCLEOTIDE SEQUENCE [LARGE SCALE GENOMIC DNA]</scope>
    <source>
        <strain evidence="9 10">NBRC 100414</strain>
    </source>
</reference>
<evidence type="ECO:0000256" key="2">
    <source>
        <dbReference type="ARBA" id="ARBA00009130"/>
    </source>
</evidence>
<dbReference type="GO" id="GO:0016491">
    <property type="term" value="F:oxidoreductase activity"/>
    <property type="evidence" value="ECO:0007669"/>
    <property type="project" value="UniProtKB-KW"/>
</dbReference>
<comment type="similarity">
    <text evidence="2">Belongs to the class-III pyridine nucleotide-disulfide oxidoreductase family.</text>
</comment>
<evidence type="ECO:0000256" key="4">
    <source>
        <dbReference type="ARBA" id="ARBA00022827"/>
    </source>
</evidence>
<dbReference type="Proteomes" id="UP000005845">
    <property type="component" value="Unassembled WGS sequence"/>
</dbReference>
<dbReference type="SUPFAM" id="SSF51905">
    <property type="entry name" value="FAD/NAD(P)-binding domain"/>
    <property type="match status" value="1"/>
</dbReference>
<dbReference type="EMBL" id="BAFC01000081">
    <property type="protein sequence ID" value="GAB39878.1"/>
    <property type="molecule type" value="Genomic_DNA"/>
</dbReference>
<dbReference type="eggNOG" id="COG0446">
    <property type="taxonomic scope" value="Bacteria"/>
</dbReference>
<keyword evidence="6" id="KW-0676">Redox-active center</keyword>
<dbReference type="PANTHER" id="PTHR43429:SF1">
    <property type="entry name" value="NAD(P)H SULFUR OXIDOREDUCTASE (COA-DEPENDENT)"/>
    <property type="match status" value="1"/>
</dbReference>
<evidence type="ECO:0000313" key="10">
    <source>
        <dbReference type="Proteomes" id="UP000005845"/>
    </source>
</evidence>
<dbReference type="InterPro" id="IPR004099">
    <property type="entry name" value="Pyr_nucl-diS_OxRdtase_dimer"/>
</dbReference>
<evidence type="ECO:0000256" key="6">
    <source>
        <dbReference type="ARBA" id="ARBA00023284"/>
    </source>
</evidence>
<dbReference type="RefSeq" id="WP_005206755.1">
    <property type="nucleotide sequence ID" value="NZ_BAFC01000081.1"/>
</dbReference>
<organism evidence="9 10">
    <name type="scientific">Gordonia sputi NBRC 100414</name>
    <dbReference type="NCBI Taxonomy" id="1089453"/>
    <lineage>
        <taxon>Bacteria</taxon>
        <taxon>Bacillati</taxon>
        <taxon>Actinomycetota</taxon>
        <taxon>Actinomycetes</taxon>
        <taxon>Mycobacteriales</taxon>
        <taxon>Gordoniaceae</taxon>
        <taxon>Gordonia</taxon>
    </lineage>
</organism>
<evidence type="ECO:0000259" key="7">
    <source>
        <dbReference type="Pfam" id="PF02852"/>
    </source>
</evidence>
<feature type="domain" description="FAD/NAD(P)-binding" evidence="8">
    <location>
        <begin position="5"/>
        <end position="316"/>
    </location>
</feature>
<keyword evidence="5" id="KW-0560">Oxidoreductase</keyword>
<sequence length="498" mass="52637">MPARKIIAIGGSDAGISAALRARELDPTSEVTVVVADAYPNFSICGIPYYVSGEVTHWSNLAHRTAADLAATGMTVHTDTRATAIDTAGHRLTVTGPDGVSRDLDYDALIVGTGAVSVRPPITGLDQLGPDDGVHLLHSMGDTFAVMNTLTTTDPKTAIIIGAGYIGLEMAEGLTTRGLAVTQIEALPEVLPTVEPELGTLVHNELVRNRVDVRTNTLVTAIDRADNGDLTVTTANDGHTDHLTADLVLVVVGVRPDTDLAAAAGANLGIKNTIAVDEQMRTNLPDVFAAGDAVHTHHRQLGITWLPLGTTAHKQGRVAGENALGGTARYTGSLGTQVVKIFDLVAARTGLKEAEALTADRGWTPVSTTSTPDDHKAYYPGATPINIRITADHKTGTLLGAQLIGHRTAEIAKRIDTYATALHHGMTVEALSELDLSYTPPLGSPWDAVQIAAHGSSSSVHPNIAGVNVGRRELVFEFRCCRPHVRLGRAWLRLYRSG</sequence>
<evidence type="ECO:0000256" key="3">
    <source>
        <dbReference type="ARBA" id="ARBA00022630"/>
    </source>
</evidence>
<proteinExistence type="inferred from homology"/>
<name>H5U2C0_9ACTN</name>
<evidence type="ECO:0000313" key="9">
    <source>
        <dbReference type="EMBL" id="GAB39878.1"/>
    </source>
</evidence>
<evidence type="ECO:0000256" key="1">
    <source>
        <dbReference type="ARBA" id="ARBA00001974"/>
    </source>
</evidence>
<evidence type="ECO:0000256" key="5">
    <source>
        <dbReference type="ARBA" id="ARBA00023002"/>
    </source>
</evidence>
<keyword evidence="3" id="KW-0285">Flavoprotein</keyword>
<evidence type="ECO:0000259" key="8">
    <source>
        <dbReference type="Pfam" id="PF07992"/>
    </source>
</evidence>
<accession>H5U2C0</accession>
<dbReference type="PRINTS" id="PR00411">
    <property type="entry name" value="PNDRDTASEI"/>
</dbReference>